<keyword evidence="5" id="KW-0879">Wnt signaling pathway</keyword>
<dbReference type="FunFam" id="1.20.1070.10:FF:000028">
    <property type="entry name" value="leucine-rich repeat-containing G-protein coupled receptor 4 isoform X1"/>
    <property type="match status" value="1"/>
</dbReference>
<evidence type="ECO:0000256" key="2">
    <source>
        <dbReference type="ARBA" id="ARBA00022473"/>
    </source>
</evidence>
<evidence type="ECO:0000256" key="1">
    <source>
        <dbReference type="ARBA" id="ARBA00004651"/>
    </source>
</evidence>
<dbReference type="InterPro" id="IPR003591">
    <property type="entry name" value="Leu-rich_rpt_typical-subtyp"/>
</dbReference>
<dbReference type="SMART" id="SM00364">
    <property type="entry name" value="LRR_BAC"/>
    <property type="match status" value="5"/>
</dbReference>
<dbReference type="Gene3D" id="1.20.1070.10">
    <property type="entry name" value="Rhodopsin 7-helix transmembrane proteins"/>
    <property type="match status" value="1"/>
</dbReference>
<dbReference type="Pfam" id="PF13904">
    <property type="entry name" value="CCDC34"/>
    <property type="match status" value="1"/>
</dbReference>
<proteinExistence type="predicted"/>
<evidence type="ECO:0000256" key="7">
    <source>
        <dbReference type="ARBA" id="ARBA00022729"/>
    </source>
</evidence>
<evidence type="ECO:0000256" key="13">
    <source>
        <dbReference type="ARBA" id="ARBA00023136"/>
    </source>
</evidence>
<dbReference type="InterPro" id="IPR000276">
    <property type="entry name" value="GPCR_Rhodpsn"/>
</dbReference>
<dbReference type="GO" id="GO:0016500">
    <property type="term" value="F:protein-hormone receptor activity"/>
    <property type="evidence" value="ECO:0007669"/>
    <property type="project" value="InterPro"/>
</dbReference>
<keyword evidence="23" id="KW-1185">Reference proteome</keyword>
<evidence type="ECO:0000256" key="16">
    <source>
        <dbReference type="ARBA" id="ARBA00023180"/>
    </source>
</evidence>
<dbReference type="GO" id="GO:0007189">
    <property type="term" value="P:adenylate cyclase-activating G protein-coupled receptor signaling pathway"/>
    <property type="evidence" value="ECO:0007669"/>
    <property type="project" value="TreeGrafter"/>
</dbReference>
<evidence type="ECO:0000256" key="19">
    <source>
        <dbReference type="SAM" id="MobiDB-lite"/>
    </source>
</evidence>
<name>L9JF53_TUPCH</name>
<dbReference type="SMART" id="SM00369">
    <property type="entry name" value="LRR_TYP"/>
    <property type="match status" value="10"/>
</dbReference>
<dbReference type="PANTHER" id="PTHR24372">
    <property type="entry name" value="GLYCOPROTEIN HORMONE RECEPTOR"/>
    <property type="match status" value="1"/>
</dbReference>
<dbReference type="PROSITE" id="PS51450">
    <property type="entry name" value="LRR"/>
    <property type="match status" value="2"/>
</dbReference>
<evidence type="ECO:0000259" key="21">
    <source>
        <dbReference type="PROSITE" id="PS50262"/>
    </source>
</evidence>
<evidence type="ECO:0000256" key="9">
    <source>
        <dbReference type="ARBA" id="ARBA00022782"/>
    </source>
</evidence>
<evidence type="ECO:0000256" key="15">
    <source>
        <dbReference type="ARBA" id="ARBA00023170"/>
    </source>
</evidence>
<dbReference type="FunCoup" id="L9JF53">
    <property type="interactions" value="1060"/>
</dbReference>
<evidence type="ECO:0000256" key="20">
    <source>
        <dbReference type="SAM" id="Phobius"/>
    </source>
</evidence>
<dbReference type="PRINTS" id="PR00373">
    <property type="entry name" value="GLYCHORMONER"/>
</dbReference>
<feature type="transmembrane region" description="Helical" evidence="20">
    <location>
        <begin position="398"/>
        <end position="422"/>
    </location>
</feature>
<keyword evidence="16" id="KW-0325">Glycoprotein</keyword>
<keyword evidence="7" id="KW-0732">Signal</keyword>
<dbReference type="eggNOG" id="ENOG502RRPQ">
    <property type="taxonomic scope" value="Eukaryota"/>
</dbReference>
<keyword evidence="15 22" id="KW-0675">Receptor</keyword>
<evidence type="ECO:0000256" key="18">
    <source>
        <dbReference type="ARBA" id="ARBA00039745"/>
    </source>
</evidence>
<feature type="region of interest" description="Disordered" evidence="19">
    <location>
        <begin position="883"/>
        <end position="919"/>
    </location>
</feature>
<feature type="transmembrane region" description="Helical" evidence="20">
    <location>
        <begin position="484"/>
        <end position="505"/>
    </location>
</feature>
<protein>
    <recommendedName>
        <fullName evidence="18">Leucine-rich repeat-containing G-protein coupled receptor 4</fullName>
    </recommendedName>
</protein>
<dbReference type="GO" id="GO:0005886">
    <property type="term" value="C:plasma membrane"/>
    <property type="evidence" value="ECO:0007669"/>
    <property type="project" value="UniProtKB-SubCell"/>
</dbReference>
<dbReference type="EMBL" id="KB321014">
    <property type="protein sequence ID" value="ELW48944.1"/>
    <property type="molecule type" value="Genomic_DNA"/>
</dbReference>
<dbReference type="InterPro" id="IPR032675">
    <property type="entry name" value="LRR_dom_sf"/>
</dbReference>
<dbReference type="Pfam" id="PF13855">
    <property type="entry name" value="LRR_8"/>
    <property type="match status" value="3"/>
</dbReference>
<dbReference type="PANTHER" id="PTHR24372:SF67">
    <property type="entry name" value="LEUCINE-RICH REPEAT-CONTAINING G-PROTEIN COUPLED RECEPTOR 4"/>
    <property type="match status" value="1"/>
</dbReference>
<dbReference type="InterPro" id="IPR025259">
    <property type="entry name" value="CCDC34/181"/>
</dbReference>
<evidence type="ECO:0000256" key="4">
    <source>
        <dbReference type="ARBA" id="ARBA00022614"/>
    </source>
</evidence>
<evidence type="ECO:0000256" key="14">
    <source>
        <dbReference type="ARBA" id="ARBA00023157"/>
    </source>
</evidence>
<feature type="domain" description="G-protein coupled receptors family 1 profile" evidence="21">
    <location>
        <begin position="377"/>
        <end position="623"/>
    </location>
</feature>
<dbReference type="InParanoid" id="L9JF53"/>
<reference evidence="23" key="1">
    <citation type="submission" date="2012-07" db="EMBL/GenBank/DDBJ databases">
        <title>Genome of the Chinese tree shrew, a rising model animal genetically related to primates.</title>
        <authorList>
            <person name="Zhang G."/>
            <person name="Fan Y."/>
            <person name="Yao Y."/>
            <person name="Huang Z."/>
        </authorList>
    </citation>
    <scope>NUCLEOTIDE SEQUENCE [LARGE SCALE GENOMIC DNA]</scope>
</reference>
<dbReference type="CDD" id="cd15361">
    <property type="entry name" value="7tmA_LGR4"/>
    <property type="match status" value="1"/>
</dbReference>
<keyword evidence="14" id="KW-1015">Disulfide bond</keyword>
<evidence type="ECO:0000256" key="5">
    <source>
        <dbReference type="ARBA" id="ARBA00022687"/>
    </source>
</evidence>
<reference evidence="23" key="2">
    <citation type="journal article" date="2013" name="Nat. Commun.">
        <title>Genome of the Chinese tree shrew.</title>
        <authorList>
            <person name="Fan Y."/>
            <person name="Huang Z.Y."/>
            <person name="Cao C.C."/>
            <person name="Chen C.S."/>
            <person name="Chen Y.X."/>
            <person name="Fan D.D."/>
            <person name="He J."/>
            <person name="Hou H.L."/>
            <person name="Hu L."/>
            <person name="Hu X.T."/>
            <person name="Jiang X.T."/>
            <person name="Lai R."/>
            <person name="Lang Y.S."/>
            <person name="Liang B."/>
            <person name="Liao S.G."/>
            <person name="Mu D."/>
            <person name="Ma Y.Y."/>
            <person name="Niu Y.Y."/>
            <person name="Sun X.Q."/>
            <person name="Xia J.Q."/>
            <person name="Xiao J."/>
            <person name="Xiong Z.Q."/>
            <person name="Xu L."/>
            <person name="Yang L."/>
            <person name="Zhang Y."/>
            <person name="Zhao W."/>
            <person name="Zhao X.D."/>
            <person name="Zheng Y.T."/>
            <person name="Zhou J.M."/>
            <person name="Zhu Y.B."/>
            <person name="Zhang G.J."/>
            <person name="Wang J."/>
            <person name="Yao Y.G."/>
        </authorList>
    </citation>
    <scope>NUCLEOTIDE SEQUENCE [LARGE SCALE GENOMIC DNA]</scope>
</reference>
<dbReference type="InterPro" id="IPR001611">
    <property type="entry name" value="Leu-rich_rpt"/>
</dbReference>
<feature type="transmembrane region" description="Helical" evidence="20">
    <location>
        <begin position="525"/>
        <end position="550"/>
    </location>
</feature>
<dbReference type="GO" id="GO:0030154">
    <property type="term" value="P:cell differentiation"/>
    <property type="evidence" value="ECO:0007669"/>
    <property type="project" value="UniProtKB-KW"/>
</dbReference>
<dbReference type="InterPro" id="IPR017452">
    <property type="entry name" value="GPCR_Rhodpsn_7TM"/>
</dbReference>
<gene>
    <name evidence="22" type="ORF">TREES_T100010994</name>
</gene>
<dbReference type="SUPFAM" id="SSF52058">
    <property type="entry name" value="L domain-like"/>
    <property type="match status" value="1"/>
</dbReference>
<feature type="compositionally biased region" description="Basic and acidic residues" evidence="19">
    <location>
        <begin position="783"/>
        <end position="793"/>
    </location>
</feature>
<dbReference type="Gene3D" id="3.80.10.10">
    <property type="entry name" value="Ribonuclease Inhibitor"/>
    <property type="match status" value="2"/>
</dbReference>
<keyword evidence="12" id="KW-0090">Biological rhythms</keyword>
<dbReference type="Proteomes" id="UP000011518">
    <property type="component" value="Unassembled WGS sequence"/>
</dbReference>
<feature type="compositionally biased region" description="Low complexity" evidence="19">
    <location>
        <begin position="885"/>
        <end position="897"/>
    </location>
</feature>
<evidence type="ECO:0000256" key="3">
    <source>
        <dbReference type="ARBA" id="ARBA00022475"/>
    </source>
</evidence>
<evidence type="ECO:0000256" key="17">
    <source>
        <dbReference type="ARBA" id="ARBA00023224"/>
    </source>
</evidence>
<feature type="compositionally biased region" description="Acidic residues" evidence="19">
    <location>
        <begin position="942"/>
        <end position="956"/>
    </location>
</feature>
<keyword evidence="2" id="KW-0217">Developmental protein</keyword>
<evidence type="ECO:0000256" key="12">
    <source>
        <dbReference type="ARBA" id="ARBA00023108"/>
    </source>
</evidence>
<sequence>MAMPEGVSAFTQALDISMNNITQLPEYAFKNFPFLQELQLAGNDLSFIHPKALSGLKELKVLTLQNNQLKTVPSEAIRGLSALQSLRLDANHITSVPEDSFEGLVQLRHLWLDDNSLTEVSLPPLSNLPTLQALTLALNKISSIPDFAFTNLSSLVVLGFHSNSISVIPDGAFGGNPLLRTIHLYDNPLSFVGNSAFHNLSDLHSLVIRGASMVQWFPNLTGTVHLESLSLQRNQIYQIKEGTFQGLTSLRILDVSFNELTSFPTEGLNGLNQLKLMGNFKLKEALAAKDFVNLRSLSVPYAYQCCAFWGCDSYANLNTDDNSLQDHSATKEKGKCTDQVKQNTPEGISAFKPCEYLLGSWMIRLTVWFIFLVALFCNLLVISTTFASCTSLPPSKLFTGLISVSNLFMGIYTGILTFLDAVSWGRFAEFGIWWETGSGCKVAGFLAVFSSESSIFLLMLAAVERSLSAKAMMKNGKSNHLRQFRAAAVFAFLGAAVAGCFPLFHRGEYSASPLCLPFPTGETPSLGFTVTLVLLNSLAFLLMAIIYTKLYCNLEKEDLSENSQACMIKHVAWLIFTNCIFFCPVAFFSFAPLITAISISPEIMKSVTLIFFPLPACLNPVLYVFFNPKFKEDWKLLKRRVTKKSGSVSVSIGSQGGCGDQEFYYDCGTYSHLQGNLAVCDCCQSFLLTKPVSCKHLIKSHSCPALAVASCQRPEGYWSDCGTQSAHSDYADEEDSFVSDSSDQVQACGRACFYQSRGFPLVLASAPFPASRSDQCAPSSGEAESRARTRSAEQRALSRPGIPARRARREPPRAGPHKAPADSTRRQGNAGVSQPRLAQQPRAGPAGKARPSRDSARLNLAGPMWVPGLREVAYSPPNAWCGADSRSGSRPSSGSFSAVMTGAPSQAPEVAARSLWSPSPSLSCSESTLSLLSPLGTQSFPLDEDGDGEDEADVDEDARAAGAQGASRKGMESRGCASGVASEDTQGQKQVHLPESSLTPWELWFVGKEKEERDRLQQKALEEFNQQLEKRKEMEEREKRKLIAEEKHKEWVQRKNEQQRKEREQKINKEMEEKAAKELEKEHLQEKAKEKYQEWLKKKNAEECEKKKKEKEKEKQRQAELQEKKEIAEKKFKEWLETAKTKPRPAAKSYGYANGKLTGFYSGNSYPEPAFYNPIPWKPIHMPPPKEAKDLSGKKSRRPVISQPPRPPSLVVCKARSNLCLGTLCKIPR</sequence>
<keyword evidence="3" id="KW-1003">Cell membrane</keyword>
<feature type="transmembrane region" description="Helical" evidence="20">
    <location>
        <begin position="442"/>
        <end position="463"/>
    </location>
</feature>
<dbReference type="GO" id="GO:0090263">
    <property type="term" value="P:positive regulation of canonical Wnt signaling pathway"/>
    <property type="evidence" value="ECO:0007669"/>
    <property type="project" value="TreeGrafter"/>
</dbReference>
<keyword evidence="17" id="KW-0807">Transducer</keyword>
<evidence type="ECO:0000256" key="8">
    <source>
        <dbReference type="ARBA" id="ARBA00022737"/>
    </source>
</evidence>
<dbReference type="SMART" id="SM00365">
    <property type="entry name" value="LRR_SD22"/>
    <property type="match status" value="3"/>
</dbReference>
<dbReference type="STRING" id="246437.L9JF53"/>
<keyword evidence="4" id="KW-0433">Leucine-rich repeat</keyword>
<dbReference type="GO" id="GO:0008528">
    <property type="term" value="F:G protein-coupled peptide receptor activity"/>
    <property type="evidence" value="ECO:0007669"/>
    <property type="project" value="TreeGrafter"/>
</dbReference>
<evidence type="ECO:0000313" key="22">
    <source>
        <dbReference type="EMBL" id="ELW48944.1"/>
    </source>
</evidence>
<keyword evidence="8" id="KW-0677">Repeat</keyword>
<keyword evidence="13 20" id="KW-0472">Membrane</keyword>
<dbReference type="GO" id="GO:0048511">
    <property type="term" value="P:rhythmic process"/>
    <property type="evidence" value="ECO:0007669"/>
    <property type="project" value="UniProtKB-KW"/>
</dbReference>
<evidence type="ECO:0000256" key="6">
    <source>
        <dbReference type="ARBA" id="ARBA00022692"/>
    </source>
</evidence>
<dbReference type="SUPFAM" id="SSF81321">
    <property type="entry name" value="Family A G protein-coupled receptor-like"/>
    <property type="match status" value="1"/>
</dbReference>
<accession>L9JF53</accession>
<evidence type="ECO:0000256" key="11">
    <source>
        <dbReference type="ARBA" id="ARBA00023040"/>
    </source>
</evidence>
<feature type="transmembrane region" description="Helical" evidence="20">
    <location>
        <begin position="571"/>
        <end position="594"/>
    </location>
</feature>
<dbReference type="PROSITE" id="PS50262">
    <property type="entry name" value="G_PROTEIN_RECEP_F1_2"/>
    <property type="match status" value="1"/>
</dbReference>
<keyword evidence="6 20" id="KW-0812">Transmembrane</keyword>
<comment type="subcellular location">
    <subcellularLocation>
        <location evidence="1">Cell membrane</location>
        <topology evidence="1">Multi-pass membrane protein</topology>
    </subcellularLocation>
</comment>
<keyword evidence="10 20" id="KW-1133">Transmembrane helix</keyword>
<evidence type="ECO:0000313" key="23">
    <source>
        <dbReference type="Proteomes" id="UP000011518"/>
    </source>
</evidence>
<feature type="compositionally biased region" description="Basic and acidic residues" evidence="19">
    <location>
        <begin position="1184"/>
        <end position="1193"/>
    </location>
</feature>
<dbReference type="Pfam" id="PF00001">
    <property type="entry name" value="7tm_1"/>
    <property type="match status" value="1"/>
</dbReference>
<keyword evidence="11" id="KW-0297">G-protein coupled receptor</keyword>
<dbReference type="InterPro" id="IPR002131">
    <property type="entry name" value="Gphrmn_rcpt_fam"/>
</dbReference>
<feature type="region of interest" description="Disordered" evidence="19">
    <location>
        <begin position="1180"/>
        <end position="1208"/>
    </location>
</feature>
<keyword evidence="9" id="KW-0221">Differentiation</keyword>
<organism evidence="22 23">
    <name type="scientific">Tupaia chinensis</name>
    <name type="common">Chinese tree shrew</name>
    <name type="synonym">Tupaia belangeri chinensis</name>
    <dbReference type="NCBI Taxonomy" id="246437"/>
    <lineage>
        <taxon>Eukaryota</taxon>
        <taxon>Metazoa</taxon>
        <taxon>Chordata</taxon>
        <taxon>Craniata</taxon>
        <taxon>Vertebrata</taxon>
        <taxon>Euteleostomi</taxon>
        <taxon>Mammalia</taxon>
        <taxon>Eutheria</taxon>
        <taxon>Euarchontoglires</taxon>
        <taxon>Scandentia</taxon>
        <taxon>Tupaiidae</taxon>
        <taxon>Tupaia</taxon>
    </lineage>
</organism>
<feature type="region of interest" description="Disordered" evidence="19">
    <location>
        <begin position="770"/>
        <end position="857"/>
    </location>
</feature>
<feature type="region of interest" description="Disordered" evidence="19">
    <location>
        <begin position="1050"/>
        <end position="1084"/>
    </location>
</feature>
<dbReference type="FunFam" id="3.80.10.10:FF:000770">
    <property type="entry name" value="Uncharacterized protein"/>
    <property type="match status" value="1"/>
</dbReference>
<dbReference type="PRINTS" id="PR00237">
    <property type="entry name" value="GPCRRHODOPSN"/>
</dbReference>
<dbReference type="AlphaFoldDB" id="L9JF53"/>
<dbReference type="GO" id="GO:0016055">
    <property type="term" value="P:Wnt signaling pathway"/>
    <property type="evidence" value="ECO:0007669"/>
    <property type="project" value="UniProtKB-KW"/>
</dbReference>
<feature type="region of interest" description="Disordered" evidence="19">
    <location>
        <begin position="933"/>
        <end position="994"/>
    </location>
</feature>
<feature type="transmembrane region" description="Helical" evidence="20">
    <location>
        <begin position="361"/>
        <end position="386"/>
    </location>
</feature>
<evidence type="ECO:0000256" key="10">
    <source>
        <dbReference type="ARBA" id="ARBA00022989"/>
    </source>
</evidence>